<protein>
    <submittedName>
        <fullName evidence="2">Uncharacterized protein</fullName>
    </submittedName>
</protein>
<name>A0A4Q8QDE1_9FLAO</name>
<keyword evidence="1" id="KW-0812">Transmembrane</keyword>
<accession>A0A4Q8QDE1</accession>
<evidence type="ECO:0000313" key="3">
    <source>
        <dbReference type="Proteomes" id="UP000291981"/>
    </source>
</evidence>
<gene>
    <name evidence="2" type="ORF">EW142_12830</name>
</gene>
<comment type="caution">
    <text evidence="2">The sequence shown here is derived from an EMBL/GenBank/DDBJ whole genome shotgun (WGS) entry which is preliminary data.</text>
</comment>
<evidence type="ECO:0000313" key="2">
    <source>
        <dbReference type="EMBL" id="TAI47547.1"/>
    </source>
</evidence>
<dbReference type="AlphaFoldDB" id="A0A4Q8QDE1"/>
<organism evidence="2 3">
    <name type="scientific">Flagellimonas allohymeniacidonis</name>
    <dbReference type="NCBI Taxonomy" id="2517819"/>
    <lineage>
        <taxon>Bacteria</taxon>
        <taxon>Pseudomonadati</taxon>
        <taxon>Bacteroidota</taxon>
        <taxon>Flavobacteriia</taxon>
        <taxon>Flavobacteriales</taxon>
        <taxon>Flavobacteriaceae</taxon>
        <taxon>Flagellimonas</taxon>
    </lineage>
</organism>
<keyword evidence="1" id="KW-0472">Membrane</keyword>
<keyword evidence="3" id="KW-1185">Reference proteome</keyword>
<evidence type="ECO:0000256" key="1">
    <source>
        <dbReference type="SAM" id="Phobius"/>
    </source>
</evidence>
<dbReference type="OrthoDB" id="1452530at2"/>
<feature type="transmembrane region" description="Helical" evidence="1">
    <location>
        <begin position="301"/>
        <end position="321"/>
    </location>
</feature>
<keyword evidence="1" id="KW-1133">Transmembrane helix</keyword>
<sequence>MADQPAKQNNSDEIDLGQLFQMIGRGFNKIGIAFLRLFLYVKKRAFILGGLIVLGIGIGYGLNQIVEKKMKIEVIVKPNLDSENYLYDVVNEIQSNIRTKDTFFFKSIGAPIEELSQYKVSVTPIEQKKNIKGDLEYLQLLEKFRNDEQFQDIVRKELLKSSVLNHRIIFSFRDPSKGPLFSEKVMAYINSAEYYKELILTSNRNAKNRIELNELLIDQIDELIQKYTSGLDQKTNQNLDGRILLDNEEPMDLTGLLRLKNSLIENTQRKEIELREQTQAINVINFGRTQSMEKSFFGQKLVLLPTVFLFLFFTFEIISYLNRKSSELL</sequence>
<proteinExistence type="predicted"/>
<dbReference type="RefSeq" id="WP_130614451.1">
    <property type="nucleotide sequence ID" value="NZ_SGIU01000002.1"/>
</dbReference>
<dbReference type="Proteomes" id="UP000291981">
    <property type="component" value="Unassembled WGS sequence"/>
</dbReference>
<dbReference type="EMBL" id="SGIU01000002">
    <property type="protein sequence ID" value="TAI47547.1"/>
    <property type="molecule type" value="Genomic_DNA"/>
</dbReference>
<reference evidence="2 3" key="1">
    <citation type="submission" date="2019-02" db="EMBL/GenBank/DDBJ databases">
        <title>Draft genome sequence of Muricauda sp. 176CP4-71.</title>
        <authorList>
            <person name="Park J.-S."/>
        </authorList>
    </citation>
    <scope>NUCLEOTIDE SEQUENCE [LARGE SCALE GENOMIC DNA]</scope>
    <source>
        <strain evidence="2 3">176CP4-71</strain>
    </source>
</reference>
<feature type="transmembrane region" description="Helical" evidence="1">
    <location>
        <begin position="45"/>
        <end position="62"/>
    </location>
</feature>